<keyword evidence="2" id="KW-1185">Reference proteome</keyword>
<name>A2DAT5_TRIV3</name>
<proteinExistence type="predicted"/>
<accession>A2DAT5</accession>
<dbReference type="EMBL" id="DS113183">
    <property type="protein sequence ID" value="EAY22588.1"/>
    <property type="molecule type" value="Genomic_DNA"/>
</dbReference>
<dbReference type="Proteomes" id="UP000001542">
    <property type="component" value="Unassembled WGS sequence"/>
</dbReference>
<dbReference type="AlphaFoldDB" id="A2DAT5"/>
<organism evidence="1 2">
    <name type="scientific">Trichomonas vaginalis (strain ATCC PRA-98 / G3)</name>
    <dbReference type="NCBI Taxonomy" id="412133"/>
    <lineage>
        <taxon>Eukaryota</taxon>
        <taxon>Metamonada</taxon>
        <taxon>Parabasalia</taxon>
        <taxon>Trichomonadida</taxon>
        <taxon>Trichomonadidae</taxon>
        <taxon>Trichomonas</taxon>
    </lineage>
</organism>
<dbReference type="KEGG" id="tva:5468144"/>
<dbReference type="InParanoid" id="A2DAT5"/>
<protein>
    <submittedName>
        <fullName evidence="1">Uncharacterized protein</fullName>
    </submittedName>
</protein>
<reference evidence="1" key="2">
    <citation type="journal article" date="2007" name="Science">
        <title>Draft genome sequence of the sexually transmitted pathogen Trichomonas vaginalis.</title>
        <authorList>
            <person name="Carlton J.M."/>
            <person name="Hirt R.P."/>
            <person name="Silva J.C."/>
            <person name="Delcher A.L."/>
            <person name="Schatz M."/>
            <person name="Zhao Q."/>
            <person name="Wortman J.R."/>
            <person name="Bidwell S.L."/>
            <person name="Alsmark U.C.M."/>
            <person name="Besteiro S."/>
            <person name="Sicheritz-Ponten T."/>
            <person name="Noel C.J."/>
            <person name="Dacks J.B."/>
            <person name="Foster P.G."/>
            <person name="Simillion C."/>
            <person name="Van de Peer Y."/>
            <person name="Miranda-Saavedra D."/>
            <person name="Barton G.J."/>
            <person name="Westrop G.D."/>
            <person name="Mueller S."/>
            <person name="Dessi D."/>
            <person name="Fiori P.L."/>
            <person name="Ren Q."/>
            <person name="Paulsen I."/>
            <person name="Zhang H."/>
            <person name="Bastida-Corcuera F.D."/>
            <person name="Simoes-Barbosa A."/>
            <person name="Brown M.T."/>
            <person name="Hayes R.D."/>
            <person name="Mukherjee M."/>
            <person name="Okumura C.Y."/>
            <person name="Schneider R."/>
            <person name="Smith A.J."/>
            <person name="Vanacova S."/>
            <person name="Villalvazo M."/>
            <person name="Haas B.J."/>
            <person name="Pertea M."/>
            <person name="Feldblyum T.V."/>
            <person name="Utterback T.R."/>
            <person name="Shu C.L."/>
            <person name="Osoegawa K."/>
            <person name="de Jong P.J."/>
            <person name="Hrdy I."/>
            <person name="Horvathova L."/>
            <person name="Zubacova Z."/>
            <person name="Dolezal P."/>
            <person name="Malik S.B."/>
            <person name="Logsdon J.M. Jr."/>
            <person name="Henze K."/>
            <person name="Gupta A."/>
            <person name="Wang C.C."/>
            <person name="Dunne R.L."/>
            <person name="Upcroft J.A."/>
            <person name="Upcroft P."/>
            <person name="White O."/>
            <person name="Salzberg S.L."/>
            <person name="Tang P."/>
            <person name="Chiu C.-H."/>
            <person name="Lee Y.-S."/>
            <person name="Embley T.M."/>
            <person name="Coombs G.H."/>
            <person name="Mottram J.C."/>
            <person name="Tachezy J."/>
            <person name="Fraser-Liggett C.M."/>
            <person name="Johnson P.J."/>
        </authorList>
    </citation>
    <scope>NUCLEOTIDE SEQUENCE [LARGE SCALE GENOMIC DNA]</scope>
    <source>
        <strain evidence="1">G3</strain>
    </source>
</reference>
<evidence type="ECO:0000313" key="2">
    <source>
        <dbReference type="Proteomes" id="UP000001542"/>
    </source>
</evidence>
<dbReference type="RefSeq" id="XP_001583574.1">
    <property type="nucleotide sequence ID" value="XM_001583524.1"/>
</dbReference>
<evidence type="ECO:0000313" key="1">
    <source>
        <dbReference type="EMBL" id="EAY22588.1"/>
    </source>
</evidence>
<sequence length="111" mass="13039">MIVDILKSCEYDKNLRTSIIRMHHARLHRPIYDEDFALFKTEVQQMIQEYNDSGDNNKILIRQKLNDAIRNCKLHIGGDLAYSTTPLIQKNFAKFYTPRLVLLKKALSQMN</sequence>
<dbReference type="VEuPathDB" id="TrichDB:TVAG_036130"/>
<dbReference type="VEuPathDB" id="TrichDB:TVAGG3_0812630"/>
<reference evidence="1" key="1">
    <citation type="submission" date="2006-10" db="EMBL/GenBank/DDBJ databases">
        <authorList>
            <person name="Amadeo P."/>
            <person name="Zhao Q."/>
            <person name="Wortman J."/>
            <person name="Fraser-Liggett C."/>
            <person name="Carlton J."/>
        </authorList>
    </citation>
    <scope>NUCLEOTIDE SEQUENCE</scope>
    <source>
        <strain evidence="1">G3</strain>
    </source>
</reference>
<gene>
    <name evidence="1" type="ORF">TVAG_036130</name>
</gene>